<keyword evidence="11" id="KW-1133">Transmembrane helix</keyword>
<feature type="binding site" description="axial binding residue" evidence="10">
    <location>
        <position position="195"/>
    </location>
    <ligand>
        <name>heme c</name>
        <dbReference type="ChEBI" id="CHEBI:61717"/>
        <label>2</label>
    </ligand>
    <ligandPart>
        <name>Fe</name>
        <dbReference type="ChEBI" id="CHEBI:18248"/>
    </ligandPart>
</feature>
<feature type="domain" description="Cytochrome c" evidence="13">
    <location>
        <begin position="29"/>
        <end position="132"/>
    </location>
</feature>
<keyword evidence="2" id="KW-1003">Cell membrane</keyword>
<feature type="binding site" description="axial binding residue" evidence="10">
    <location>
        <position position="47"/>
    </location>
    <ligand>
        <name>heme c</name>
        <dbReference type="ChEBI" id="CHEBI:61717"/>
        <label>1</label>
    </ligand>
    <ligandPart>
        <name>Fe</name>
        <dbReference type="ChEBI" id="CHEBI:18248"/>
    </ligandPart>
</feature>
<dbReference type="EMBL" id="WUMU01000054">
    <property type="protein sequence ID" value="MXN21189.1"/>
    <property type="molecule type" value="Genomic_DNA"/>
</dbReference>
<dbReference type="InterPro" id="IPR051459">
    <property type="entry name" value="Cytochrome_c-type_DH"/>
</dbReference>
<keyword evidence="3 9" id="KW-0349">Heme</keyword>
<dbReference type="Gene3D" id="1.10.760.10">
    <property type="entry name" value="Cytochrome c-like domain"/>
    <property type="match status" value="3"/>
</dbReference>
<keyword evidence="15" id="KW-1185">Reference proteome</keyword>
<feature type="signal peptide" evidence="12">
    <location>
        <begin position="1"/>
        <end position="25"/>
    </location>
</feature>
<dbReference type="GO" id="GO:0005506">
    <property type="term" value="F:iron ion binding"/>
    <property type="evidence" value="ECO:0007669"/>
    <property type="project" value="InterPro"/>
</dbReference>
<dbReference type="Proteomes" id="UP000477911">
    <property type="component" value="Unassembled WGS sequence"/>
</dbReference>
<evidence type="ECO:0000256" key="5">
    <source>
        <dbReference type="ARBA" id="ARBA00022729"/>
    </source>
</evidence>
<feature type="binding site" description="covalent" evidence="9">
    <location>
        <position position="338"/>
    </location>
    <ligand>
        <name>heme c</name>
        <dbReference type="ChEBI" id="CHEBI:61717"/>
        <label>3</label>
    </ligand>
</feature>
<evidence type="ECO:0000256" key="11">
    <source>
        <dbReference type="SAM" id="Phobius"/>
    </source>
</evidence>
<evidence type="ECO:0000256" key="1">
    <source>
        <dbReference type="ARBA" id="ARBA00004236"/>
    </source>
</evidence>
<dbReference type="InterPro" id="IPR009056">
    <property type="entry name" value="Cyt_c-like_dom"/>
</dbReference>
<feature type="domain" description="Cytochrome c" evidence="13">
    <location>
        <begin position="325"/>
        <end position="420"/>
    </location>
</feature>
<dbReference type="Pfam" id="PF13442">
    <property type="entry name" value="Cytochrome_CBB3"/>
    <property type="match status" value="1"/>
</dbReference>
<comment type="subcellular location">
    <subcellularLocation>
        <location evidence="1">Cell membrane</location>
    </subcellularLocation>
</comment>
<feature type="binding site" description="covalent" evidence="9">
    <location>
        <position position="191"/>
    </location>
    <ligand>
        <name>heme c</name>
        <dbReference type="ChEBI" id="CHEBI:61717"/>
        <label>2</label>
    </ligand>
</feature>
<evidence type="ECO:0000256" key="3">
    <source>
        <dbReference type="ARBA" id="ARBA00022617"/>
    </source>
</evidence>
<dbReference type="Pfam" id="PF00034">
    <property type="entry name" value="Cytochrom_C"/>
    <property type="match status" value="2"/>
</dbReference>
<gene>
    <name evidence="14" type="ORF">GR170_25505</name>
</gene>
<dbReference type="GO" id="GO:0016614">
    <property type="term" value="F:oxidoreductase activity, acting on CH-OH group of donors"/>
    <property type="evidence" value="ECO:0007669"/>
    <property type="project" value="InterPro"/>
</dbReference>
<sequence length="479" mass="50415">MGLKTKRIGAAFGLALVSVASAALADDSDLVKRGAYLSKAGDCAACHTAAGGEDMAGGYPFHMPMGTIISSNITPSKEFGIGNWSEEEFAKAVRKGVAPGGHHLLPAMPYTSYSNITDDDMKALYAYFTQAVKPVDKAPSEKTELDFPFNLPGVMMGWDLVFANGKPFTPDPALTDEQNRGKYLAEGLAHCSTCHTPRNQMMAESTSKYLAGADVDGWHAPNITSDKVSGLGGWSDDEIVDYLKDGHAEGKAQAGGPMAEAVEKSFRFLTDEDLHSIAAYLKTVPAIRNAGQTTPTYAVSQAQKVDWTSFENSPSVNDTAAHLDTSSTDGAMLYNTNCAACHGTKGEGSRDGYFPSLTSNSAVGGTNPSNLVMAIVDGIHREGADRHAVMPAFATDTQVIHTGLNNDQIAAVTNYVTASFGQGDAGLKGTDVAQIRQGAAPGFLIRNAATLATIGFIVAGIVALIILALIIVAVRRRKA</sequence>
<dbReference type="InterPro" id="IPR014353">
    <property type="entry name" value="Membr-bd_ADH_cyt_c"/>
</dbReference>
<dbReference type="PANTHER" id="PTHR35008:SF8">
    <property type="entry name" value="ALCOHOL DEHYDROGENASE CYTOCHROME C SUBUNIT"/>
    <property type="match status" value="1"/>
</dbReference>
<keyword evidence="4 10" id="KW-0479">Metal-binding</keyword>
<organism evidence="14 15">
    <name type="scientific">Pseudooceanicola albus</name>
    <dbReference type="NCBI Taxonomy" id="2692189"/>
    <lineage>
        <taxon>Bacteria</taxon>
        <taxon>Pseudomonadati</taxon>
        <taxon>Pseudomonadota</taxon>
        <taxon>Alphaproteobacteria</taxon>
        <taxon>Rhodobacterales</taxon>
        <taxon>Paracoccaceae</taxon>
        <taxon>Pseudooceanicola</taxon>
    </lineage>
</organism>
<dbReference type="RefSeq" id="WP_160897300.1">
    <property type="nucleotide sequence ID" value="NZ_WUMU01000054.1"/>
</dbReference>
<evidence type="ECO:0000313" key="15">
    <source>
        <dbReference type="Proteomes" id="UP000477911"/>
    </source>
</evidence>
<protein>
    <submittedName>
        <fullName evidence="14">C-type cytochrome</fullName>
    </submittedName>
</protein>
<comment type="caution">
    <text evidence="14">The sequence shown here is derived from an EMBL/GenBank/DDBJ whole genome shotgun (WGS) entry which is preliminary data.</text>
</comment>
<keyword evidence="8 11" id="KW-0472">Membrane</keyword>
<evidence type="ECO:0000256" key="10">
    <source>
        <dbReference type="PIRSR" id="PIRSR000018-51"/>
    </source>
</evidence>
<name>A0A6L7GB38_9RHOB</name>
<feature type="transmembrane region" description="Helical" evidence="11">
    <location>
        <begin position="451"/>
        <end position="474"/>
    </location>
</feature>
<comment type="cofactor">
    <cofactor evidence="9">
        <name>heme c</name>
        <dbReference type="ChEBI" id="CHEBI:61717"/>
    </cofactor>
    <text evidence="9">Binds 3 heme c groups covalently per subunit.</text>
</comment>
<evidence type="ECO:0000256" key="7">
    <source>
        <dbReference type="ARBA" id="ARBA00023004"/>
    </source>
</evidence>
<feature type="binding site" description="covalent" evidence="9">
    <location>
        <position position="341"/>
    </location>
    <ligand>
        <name>heme c</name>
        <dbReference type="ChEBI" id="CHEBI:61717"/>
        <label>3</label>
    </ligand>
</feature>
<dbReference type="PROSITE" id="PS51007">
    <property type="entry name" value="CYTC"/>
    <property type="match status" value="3"/>
</dbReference>
<keyword evidence="7 10" id="KW-0408">Iron</keyword>
<evidence type="ECO:0000256" key="8">
    <source>
        <dbReference type="ARBA" id="ARBA00023136"/>
    </source>
</evidence>
<accession>A0A6L7GB38</accession>
<dbReference type="AlphaFoldDB" id="A0A6L7GB38"/>
<dbReference type="PANTHER" id="PTHR35008">
    <property type="entry name" value="BLL4482 PROTEIN-RELATED"/>
    <property type="match status" value="1"/>
</dbReference>
<feature type="binding site" description="covalent" evidence="9">
    <location>
        <position position="46"/>
    </location>
    <ligand>
        <name>heme c</name>
        <dbReference type="ChEBI" id="CHEBI:61717"/>
        <label>1</label>
    </ligand>
</feature>
<evidence type="ECO:0000256" key="2">
    <source>
        <dbReference type="ARBA" id="ARBA00022475"/>
    </source>
</evidence>
<dbReference type="SUPFAM" id="SSF46626">
    <property type="entry name" value="Cytochrome c"/>
    <property type="match status" value="3"/>
</dbReference>
<feature type="binding site" description="covalent" evidence="9">
    <location>
        <position position="194"/>
    </location>
    <ligand>
        <name>heme c</name>
        <dbReference type="ChEBI" id="CHEBI:61717"/>
        <label>2</label>
    </ligand>
</feature>
<evidence type="ECO:0000256" key="12">
    <source>
        <dbReference type="SAM" id="SignalP"/>
    </source>
</evidence>
<dbReference type="PIRSF" id="PIRSF000018">
    <property type="entry name" value="Mb_ADH_cyt_c"/>
    <property type="match status" value="1"/>
</dbReference>
<keyword evidence="11" id="KW-0812">Transmembrane</keyword>
<feature type="binding site" description="axial binding residue" evidence="10">
    <location>
        <position position="342"/>
    </location>
    <ligand>
        <name>heme c</name>
        <dbReference type="ChEBI" id="CHEBI:61717"/>
        <label>3</label>
    </ligand>
    <ligandPart>
        <name>Fe</name>
        <dbReference type="ChEBI" id="CHEBI:18248"/>
    </ligandPart>
</feature>
<evidence type="ECO:0000259" key="13">
    <source>
        <dbReference type="PROSITE" id="PS51007"/>
    </source>
</evidence>
<evidence type="ECO:0000313" key="14">
    <source>
        <dbReference type="EMBL" id="MXN21189.1"/>
    </source>
</evidence>
<dbReference type="GO" id="GO:0020037">
    <property type="term" value="F:heme binding"/>
    <property type="evidence" value="ECO:0007669"/>
    <property type="project" value="InterPro"/>
</dbReference>
<dbReference type="GO" id="GO:0009055">
    <property type="term" value="F:electron transfer activity"/>
    <property type="evidence" value="ECO:0007669"/>
    <property type="project" value="InterPro"/>
</dbReference>
<keyword evidence="6" id="KW-0677">Repeat</keyword>
<feature type="chain" id="PRO_5027049504" evidence="12">
    <location>
        <begin position="26"/>
        <end position="479"/>
    </location>
</feature>
<dbReference type="InterPro" id="IPR036909">
    <property type="entry name" value="Cyt_c-like_dom_sf"/>
</dbReference>
<evidence type="ECO:0000256" key="4">
    <source>
        <dbReference type="ARBA" id="ARBA00022723"/>
    </source>
</evidence>
<dbReference type="GO" id="GO:0005886">
    <property type="term" value="C:plasma membrane"/>
    <property type="evidence" value="ECO:0007669"/>
    <property type="project" value="UniProtKB-SubCell"/>
</dbReference>
<reference evidence="14 15" key="1">
    <citation type="submission" date="2019-12" db="EMBL/GenBank/DDBJ databases">
        <authorList>
            <person name="Li M."/>
        </authorList>
    </citation>
    <scope>NUCLEOTIDE SEQUENCE [LARGE SCALE GENOMIC DNA]</scope>
    <source>
        <strain evidence="14 15">GBMRC 2024</strain>
    </source>
</reference>
<evidence type="ECO:0000256" key="6">
    <source>
        <dbReference type="ARBA" id="ARBA00022737"/>
    </source>
</evidence>
<evidence type="ECO:0000256" key="9">
    <source>
        <dbReference type="PIRSR" id="PIRSR000018-50"/>
    </source>
</evidence>
<feature type="domain" description="Cytochrome c" evidence="13">
    <location>
        <begin position="176"/>
        <end position="285"/>
    </location>
</feature>
<feature type="binding site" description="covalent" evidence="9">
    <location>
        <position position="43"/>
    </location>
    <ligand>
        <name>heme c</name>
        <dbReference type="ChEBI" id="CHEBI:61717"/>
        <label>1</label>
    </ligand>
</feature>
<keyword evidence="5 12" id="KW-0732">Signal</keyword>
<proteinExistence type="predicted"/>